<protein>
    <recommendedName>
        <fullName evidence="4">DUF4177 domain-containing protein</fullName>
    </recommendedName>
</protein>
<evidence type="ECO:0000313" key="2">
    <source>
        <dbReference type="EMBL" id="GGW23741.1"/>
    </source>
</evidence>
<dbReference type="AlphaFoldDB" id="A0A918MHZ4"/>
<keyword evidence="3" id="KW-1185">Reference proteome</keyword>
<dbReference type="EMBL" id="BMYQ01000001">
    <property type="protein sequence ID" value="GGW23741.1"/>
    <property type="molecule type" value="Genomic_DNA"/>
</dbReference>
<gene>
    <name evidence="2" type="ORF">GCM10011452_08760</name>
</gene>
<sequence length="121" mass="13084">MQHFEYRVVPAPRRGEKARGLKSTEDRFAHALTQLMNDLAREGWEYLRADTLPCEERSGLTGKSTTFQNLLVFRRVKTAPVTAAAPAIPGLGSARAGEGVAPALGPAPSDQDLPKASLRAE</sequence>
<organism evidence="2 3">
    <name type="scientific">Gemmobacter lanyuensis</name>
    <dbReference type="NCBI Taxonomy" id="1054497"/>
    <lineage>
        <taxon>Bacteria</taxon>
        <taxon>Pseudomonadati</taxon>
        <taxon>Pseudomonadota</taxon>
        <taxon>Alphaproteobacteria</taxon>
        <taxon>Rhodobacterales</taxon>
        <taxon>Paracoccaceae</taxon>
        <taxon>Gemmobacter</taxon>
    </lineage>
</organism>
<comment type="caution">
    <text evidence="2">The sequence shown here is derived from an EMBL/GenBank/DDBJ whole genome shotgun (WGS) entry which is preliminary data.</text>
</comment>
<name>A0A918MHZ4_9RHOB</name>
<accession>A0A918MHZ4</accession>
<dbReference type="Proteomes" id="UP000628984">
    <property type="component" value="Unassembled WGS sequence"/>
</dbReference>
<reference evidence="2" key="2">
    <citation type="submission" date="2020-09" db="EMBL/GenBank/DDBJ databases">
        <authorList>
            <person name="Sun Q."/>
            <person name="Kim S."/>
        </authorList>
    </citation>
    <scope>NUCLEOTIDE SEQUENCE</scope>
    <source>
        <strain evidence="2">KCTC 23714</strain>
    </source>
</reference>
<dbReference type="RefSeq" id="WP_189632567.1">
    <property type="nucleotide sequence ID" value="NZ_BMYQ01000001.1"/>
</dbReference>
<reference evidence="2" key="1">
    <citation type="journal article" date="2014" name="Int. J. Syst. Evol. Microbiol.">
        <title>Complete genome sequence of Corynebacterium casei LMG S-19264T (=DSM 44701T), isolated from a smear-ripened cheese.</title>
        <authorList>
            <consortium name="US DOE Joint Genome Institute (JGI-PGF)"/>
            <person name="Walter F."/>
            <person name="Albersmeier A."/>
            <person name="Kalinowski J."/>
            <person name="Ruckert C."/>
        </authorList>
    </citation>
    <scope>NUCLEOTIDE SEQUENCE</scope>
    <source>
        <strain evidence="2">KCTC 23714</strain>
    </source>
</reference>
<evidence type="ECO:0000313" key="3">
    <source>
        <dbReference type="Proteomes" id="UP000628984"/>
    </source>
</evidence>
<evidence type="ECO:0008006" key="4">
    <source>
        <dbReference type="Google" id="ProtNLM"/>
    </source>
</evidence>
<proteinExistence type="predicted"/>
<feature type="region of interest" description="Disordered" evidence="1">
    <location>
        <begin position="88"/>
        <end position="121"/>
    </location>
</feature>
<evidence type="ECO:0000256" key="1">
    <source>
        <dbReference type="SAM" id="MobiDB-lite"/>
    </source>
</evidence>